<protein>
    <recommendedName>
        <fullName evidence="10">Mannosyltransferase</fullName>
        <ecNumber evidence="10">2.4.1.-</ecNumber>
    </recommendedName>
</protein>
<keyword evidence="6 10" id="KW-0812">Transmembrane</keyword>
<comment type="similarity">
    <text evidence="3 10">Belongs to the glycosyltransferase 22 family.</text>
</comment>
<dbReference type="PANTHER" id="PTHR22760:SF2">
    <property type="entry name" value="ALPHA-1,2-MANNOSYLTRANSFERASE ALG9"/>
    <property type="match status" value="1"/>
</dbReference>
<keyword evidence="13" id="KW-1185">Reference proteome</keyword>
<evidence type="ECO:0000256" key="8">
    <source>
        <dbReference type="ARBA" id="ARBA00022989"/>
    </source>
</evidence>
<dbReference type="AlphaFoldDB" id="F4QE99"/>
<comment type="pathway">
    <text evidence="2">Protein modification; protein glycosylation.</text>
</comment>
<dbReference type="InterPro" id="IPR005599">
    <property type="entry name" value="GPI_mannosylTrfase"/>
</dbReference>
<evidence type="ECO:0000256" key="1">
    <source>
        <dbReference type="ARBA" id="ARBA00004477"/>
    </source>
</evidence>
<keyword evidence="4 10" id="KW-0328">Glycosyltransferase</keyword>
<evidence type="ECO:0000256" key="7">
    <source>
        <dbReference type="ARBA" id="ARBA00022824"/>
    </source>
</evidence>
<keyword evidence="7 10" id="KW-0256">Endoplasmic reticulum</keyword>
<evidence type="ECO:0000256" key="2">
    <source>
        <dbReference type="ARBA" id="ARBA00004922"/>
    </source>
</evidence>
<dbReference type="PANTHER" id="PTHR22760">
    <property type="entry name" value="GLYCOSYLTRANSFERASE"/>
    <property type="match status" value="1"/>
</dbReference>
<keyword evidence="8 10" id="KW-1133">Transmembrane helix</keyword>
<gene>
    <name evidence="12" type="primary">alg9</name>
    <name evidence="12" type="ORF">DFA_11809</name>
</gene>
<dbReference type="EC" id="2.4.1.-" evidence="10"/>
<dbReference type="EMBL" id="GL883029">
    <property type="protein sequence ID" value="EGG14046.1"/>
    <property type="molecule type" value="Genomic_DNA"/>
</dbReference>
<evidence type="ECO:0000256" key="4">
    <source>
        <dbReference type="ARBA" id="ARBA00022676"/>
    </source>
</evidence>
<dbReference type="UniPathway" id="UPA00378"/>
<dbReference type="Proteomes" id="UP000007797">
    <property type="component" value="Unassembled WGS sequence"/>
</dbReference>
<dbReference type="GO" id="GO:0005789">
    <property type="term" value="C:endoplasmic reticulum membrane"/>
    <property type="evidence" value="ECO:0007669"/>
    <property type="project" value="UniProtKB-SubCell"/>
</dbReference>
<dbReference type="GO" id="GO:0000026">
    <property type="term" value="F:alpha-1,2-mannosyltransferase activity"/>
    <property type="evidence" value="ECO:0007669"/>
    <property type="project" value="TreeGrafter"/>
</dbReference>
<evidence type="ECO:0000256" key="6">
    <source>
        <dbReference type="ARBA" id="ARBA00022692"/>
    </source>
</evidence>
<dbReference type="Pfam" id="PF03901">
    <property type="entry name" value="Glyco_transf_22"/>
    <property type="match status" value="1"/>
</dbReference>
<dbReference type="STRING" id="1054147.F4QE99"/>
<evidence type="ECO:0000256" key="10">
    <source>
        <dbReference type="RuleBase" id="RU363075"/>
    </source>
</evidence>
<feature type="transmembrane region" description="Helical" evidence="10">
    <location>
        <begin position="288"/>
        <end position="316"/>
    </location>
</feature>
<feature type="transmembrane region" description="Helical" evidence="10">
    <location>
        <begin position="229"/>
        <end position="249"/>
    </location>
</feature>
<feature type="compositionally biased region" description="Low complexity" evidence="11">
    <location>
        <begin position="25"/>
        <end position="38"/>
    </location>
</feature>
<keyword evidence="9 10" id="KW-0472">Membrane</keyword>
<keyword evidence="5" id="KW-0808">Transferase</keyword>
<feature type="transmembrane region" description="Helical" evidence="10">
    <location>
        <begin position="328"/>
        <end position="349"/>
    </location>
</feature>
<evidence type="ECO:0000256" key="11">
    <source>
        <dbReference type="SAM" id="MobiDB-lite"/>
    </source>
</evidence>
<feature type="transmembrane region" description="Helical" evidence="10">
    <location>
        <begin position="122"/>
        <end position="143"/>
    </location>
</feature>
<feature type="transmembrane region" description="Helical" evidence="10">
    <location>
        <begin position="155"/>
        <end position="176"/>
    </location>
</feature>
<feature type="transmembrane region" description="Helical" evidence="10">
    <location>
        <begin position="197"/>
        <end position="223"/>
    </location>
</feature>
<name>F4QE99_CACFS</name>
<evidence type="ECO:0000256" key="3">
    <source>
        <dbReference type="ARBA" id="ARBA00007063"/>
    </source>
</evidence>
<sequence>MVKAKSSSSSSSSSRQKGKDVQPISSSSSSSSDDDQSFSPSSKTVFLFLGLSAALSALFNRINDCDEFMNYWEPTHYLMFGKGLQTWEYSPVYALRSYAYLLYHSSFGQLLYMIAQENKVTTFFLMKIFLGLQCAFSQTIFYAGVKKLFGNQISFLMAIFMFFSPGFFLSSTVYLPNTFSMTMIMFSYGFWMLNRPFLAVFTCACSVFMGWPFVIVVGAPMALSLIVEYGFINVLVWAIVPTVSVFAPMIMIDEKYYGKLVIAILNIILYNFTSDHEGGSQLYGIEDWKFYFINCFVNFNVIFFIALLSIPLIIILYSNRGVLSNRPLFKLILAMSPFVMWFSFMTYLPHKEERFLFVIYPFICLSASVTLYLVANFISDLYKYQSRLSTKSTDDESKKKSTAAGQSSLLLTILGLLNFLVDLSIKAVVLLFIALSVSRIYATFRNYDASIEAYGFLYDDVLRAGDVTDIQFPKTIRIGSNVNVCVGKEWYRFPSQFFLPNDRVDDRSTKTNKPMITFNLAFLESEFKGHLPKPFSQQPNGTMVIPTNMNDQNQQEMDRYIDDINKCSFIVDFDNNPDNSYLNKLSKDQFRIIYSRPFLDASKSNSLARAFYIPYFSDKRITFAPYIILENRNN</sequence>
<dbReference type="OMA" id="PRDMHAK"/>
<reference evidence="13" key="1">
    <citation type="journal article" date="2011" name="Genome Res.">
        <title>Phylogeny-wide analysis of social amoeba genomes highlights ancient origins for complex intercellular communication.</title>
        <authorList>
            <person name="Heidel A.J."/>
            <person name="Lawal H.M."/>
            <person name="Felder M."/>
            <person name="Schilde C."/>
            <person name="Helps N.R."/>
            <person name="Tunggal B."/>
            <person name="Rivero F."/>
            <person name="John U."/>
            <person name="Schleicher M."/>
            <person name="Eichinger L."/>
            <person name="Platzer M."/>
            <person name="Noegel A.A."/>
            <person name="Schaap P."/>
            <person name="Gloeckner G."/>
        </authorList>
    </citation>
    <scope>NUCLEOTIDE SEQUENCE [LARGE SCALE GENOMIC DNA]</scope>
    <source>
        <strain evidence="13">SH3</strain>
    </source>
</reference>
<feature type="region of interest" description="Disordered" evidence="11">
    <location>
        <begin position="1"/>
        <end position="38"/>
    </location>
</feature>
<accession>F4QE99</accession>
<organism evidence="12 13">
    <name type="scientific">Cavenderia fasciculata</name>
    <name type="common">Slime mold</name>
    <name type="synonym">Dictyostelium fasciculatum</name>
    <dbReference type="NCBI Taxonomy" id="261658"/>
    <lineage>
        <taxon>Eukaryota</taxon>
        <taxon>Amoebozoa</taxon>
        <taxon>Evosea</taxon>
        <taxon>Eumycetozoa</taxon>
        <taxon>Dictyostelia</taxon>
        <taxon>Acytosteliales</taxon>
        <taxon>Cavenderiaceae</taxon>
        <taxon>Cavenderia</taxon>
    </lineage>
</organism>
<comment type="subcellular location">
    <subcellularLocation>
        <location evidence="1 10">Endoplasmic reticulum membrane</location>
        <topology evidence="1 10">Multi-pass membrane protein</topology>
    </subcellularLocation>
</comment>
<feature type="compositionally biased region" description="Low complexity" evidence="11">
    <location>
        <begin position="1"/>
        <end position="14"/>
    </location>
</feature>
<dbReference type="KEGG" id="dfa:DFA_11809"/>
<dbReference type="GeneID" id="14865599"/>
<proteinExistence type="inferred from homology"/>
<evidence type="ECO:0000256" key="5">
    <source>
        <dbReference type="ARBA" id="ARBA00022679"/>
    </source>
</evidence>
<evidence type="ECO:0000313" key="12">
    <source>
        <dbReference type="EMBL" id="EGG14046.1"/>
    </source>
</evidence>
<dbReference type="OrthoDB" id="497541at2759"/>
<dbReference type="GO" id="GO:0006488">
    <property type="term" value="P:dolichol-linked oligosaccharide biosynthetic process"/>
    <property type="evidence" value="ECO:0007669"/>
    <property type="project" value="EnsemblProtists"/>
</dbReference>
<evidence type="ECO:0000313" key="13">
    <source>
        <dbReference type="Proteomes" id="UP000007797"/>
    </source>
</evidence>
<evidence type="ECO:0000256" key="9">
    <source>
        <dbReference type="ARBA" id="ARBA00023136"/>
    </source>
</evidence>
<dbReference type="RefSeq" id="XP_004350754.1">
    <property type="nucleotide sequence ID" value="XM_004350703.1"/>
</dbReference>
<feature type="transmembrane region" description="Helical" evidence="10">
    <location>
        <begin position="355"/>
        <end position="382"/>
    </location>
</feature>